<feature type="region of interest" description="Disordered" evidence="1">
    <location>
        <begin position="98"/>
        <end position="129"/>
    </location>
</feature>
<feature type="region of interest" description="Disordered" evidence="1">
    <location>
        <begin position="198"/>
        <end position="236"/>
    </location>
</feature>
<organism evidence="2">
    <name type="scientific">Oryza sativa subsp. japonica</name>
    <name type="common">Rice</name>
    <dbReference type="NCBI Taxonomy" id="39947"/>
    <lineage>
        <taxon>Eukaryota</taxon>
        <taxon>Viridiplantae</taxon>
        <taxon>Streptophyta</taxon>
        <taxon>Embryophyta</taxon>
        <taxon>Tracheophyta</taxon>
        <taxon>Spermatophyta</taxon>
        <taxon>Magnoliopsida</taxon>
        <taxon>Liliopsida</taxon>
        <taxon>Poales</taxon>
        <taxon>Poaceae</taxon>
        <taxon>BOP clade</taxon>
        <taxon>Oryzoideae</taxon>
        <taxon>Oryzeae</taxon>
        <taxon>Oryzinae</taxon>
        <taxon>Oryza</taxon>
        <taxon>Oryza sativa</taxon>
    </lineage>
</organism>
<feature type="region of interest" description="Disordered" evidence="1">
    <location>
        <begin position="273"/>
        <end position="309"/>
    </location>
</feature>
<name>Q5QMC3_ORYSJ</name>
<gene>
    <name evidence="2" type="primary">P0703B11.6</name>
</gene>
<reference evidence="2" key="1">
    <citation type="journal article" date="2002" name="Nature">
        <title>The genome sequence and structure of rice chromosome 1.</title>
        <authorList>
            <person name="Sasaki T."/>
            <person name="Matsumoto T."/>
            <person name="Yamamoto K."/>
            <person name="Sakata K."/>
            <person name="Baba T."/>
            <person name="Katayose Y."/>
            <person name="Wu J."/>
            <person name="Niimura Y."/>
            <person name="Cheng Z."/>
            <person name="Nagamura Y."/>
            <person name="Antonio B.A."/>
            <person name="Kanamori H."/>
            <person name="Hosokawa S."/>
            <person name="Masukawa M."/>
            <person name="Arikawa K."/>
            <person name="Chiden Y."/>
            <person name="Hayashi M."/>
            <person name="Okamoto M."/>
            <person name="Ando T."/>
            <person name="Aoki H."/>
            <person name="Arita K."/>
            <person name="Hamada M."/>
            <person name="Harada C."/>
            <person name="Hijishita S."/>
            <person name="Honda M."/>
            <person name="Ichikawa Y."/>
            <person name="Idonuma A."/>
            <person name="Iijima M."/>
            <person name="Ikeda M."/>
            <person name="Ikeno M."/>
            <person name="Itoh S."/>
            <person name="Itoh T."/>
            <person name="Itoh Y."/>
            <person name="Itoh Y."/>
            <person name="Iwabuchi A."/>
            <person name="Kamiya K."/>
            <person name="Karasawa W."/>
            <person name="Katagiri S."/>
            <person name="Kikuta A."/>
            <person name="Kobayashi N."/>
            <person name="Kono I."/>
            <person name="Machita K."/>
            <person name="Maehara T."/>
            <person name="Mizuno H."/>
            <person name="Mizubayashi T."/>
            <person name="Mukai Y."/>
            <person name="Nagasaki H."/>
            <person name="Nakashima M."/>
            <person name="Nakama Y."/>
            <person name="Nakamichi Y."/>
            <person name="Nakamura M."/>
            <person name="Namiki N."/>
            <person name="Negishi M."/>
            <person name="Ohta I."/>
            <person name="Ono N."/>
            <person name="Saji S."/>
            <person name="Sakai K."/>
            <person name="Shibata M."/>
            <person name="Shimokawa T."/>
            <person name="Shomura A."/>
            <person name="Song J."/>
            <person name="Takazaki Y."/>
            <person name="Terasawa K."/>
            <person name="Tsuji K."/>
            <person name="Waki K."/>
            <person name="Yamagata H."/>
            <person name="Yamane H."/>
            <person name="Yoshiki S."/>
            <person name="Yoshihara R."/>
            <person name="Yukawa K."/>
            <person name="Zhong H."/>
            <person name="Iwama H."/>
            <person name="Endo T."/>
            <person name="Ito H."/>
            <person name="Hahn J.H."/>
            <person name="Kim H.I."/>
            <person name="Eun M.Y."/>
            <person name="Yano M."/>
            <person name="Jiang J."/>
            <person name="Gojobori T."/>
        </authorList>
    </citation>
    <scope>NUCLEOTIDE SEQUENCE [LARGE SCALE GENOMIC DNA]</scope>
</reference>
<sequence length="309" mass="33171">MTLEHHRSSVVGPAGVGLGFHPPSTTYQSTTAPLLHRHQNLCRCVGTLHRRPRRPVSACSHLTGLCLHRHHLSLRSHHAPAVLDVAGQAYTRWTVAGRNSFSEPTPPPPSRAAGRADLTGQPQPPVAAPPHAVARACCHLLCERGLLPLRHRHGFRGLRTIARAFTSLRAVAPSPPATASVANSDGWMLVVRPDPAVAESDLTRHRATGRHRPSPAEDPATGHLPARSRRGSGGHFYHCHHFQAPVPPLPNVAATPHYHADAADILPARSGRTARIWTVPPSQTPTRRRREGEAGDGGLVTSRVARGGG</sequence>
<proteinExistence type="predicted"/>
<feature type="compositionally biased region" description="Basic residues" evidence="1">
    <location>
        <begin position="226"/>
        <end position="236"/>
    </location>
</feature>
<accession>Q5QMC3</accession>
<evidence type="ECO:0000313" key="2">
    <source>
        <dbReference type="EMBL" id="BAD73435.1"/>
    </source>
</evidence>
<dbReference type="Proteomes" id="UP000817658">
    <property type="component" value="Chromosome 1"/>
</dbReference>
<dbReference type="EMBL" id="AP003302">
    <property type="protein sequence ID" value="BAD73435.1"/>
    <property type="molecule type" value="Genomic_DNA"/>
</dbReference>
<evidence type="ECO:0000256" key="1">
    <source>
        <dbReference type="SAM" id="MobiDB-lite"/>
    </source>
</evidence>
<protein>
    <submittedName>
        <fullName evidence="2">Uncharacterized protein</fullName>
    </submittedName>
</protein>
<dbReference type="AlphaFoldDB" id="Q5QMC3"/>